<gene>
    <name evidence="4" type="ORF">CANTEDRAFT_114803</name>
</gene>
<feature type="domain" description="3-beta hydroxysteroid dehydrogenase/isomerase" evidence="3">
    <location>
        <begin position="5"/>
        <end position="174"/>
    </location>
</feature>
<dbReference type="PANTHER" id="PTHR10366:SF564">
    <property type="entry name" value="STEROL-4-ALPHA-CARBOXYLATE 3-DEHYDROGENASE, DECARBOXYLATING"/>
    <property type="match status" value="1"/>
</dbReference>
<keyword evidence="1" id="KW-0560">Oxidoreductase</keyword>
<sequence>MSTVLVTGATGHTGVFTVLEYIKNGYKVNTTMRDISQLSEVKEMIQKTGNLSDEAMKNIRYFQADLGKEEGWKEAIDGCEYVCHVAYPFINNVPLEQIYDAAITGTMNLLNLAANTESVKQFIFCSSFAAIGFADSYPEGTIVNDDSWTPEDAKILDGYMKSKILVEKMMWKFIKSSENKRGMSFTSIAPYMISGPLPWGYRKLVGVMGLIKLYITGGLDVILHYHLNNSDVRDLSKSFVSATNNKEAFNERFLLVEEKEHLMSEIVDILKRDFPAKYSEKVPTAVSPPLTISKITDSSKARRILNFNPIPFEESIKQSIENIIERENL</sequence>
<dbReference type="KEGG" id="cten:18247588"/>
<dbReference type="GO" id="GO:0006694">
    <property type="term" value="P:steroid biosynthetic process"/>
    <property type="evidence" value="ECO:0007669"/>
    <property type="project" value="InterPro"/>
</dbReference>
<evidence type="ECO:0000259" key="3">
    <source>
        <dbReference type="Pfam" id="PF01073"/>
    </source>
</evidence>
<dbReference type="Pfam" id="PF01073">
    <property type="entry name" value="3Beta_HSD"/>
    <property type="match status" value="1"/>
</dbReference>
<reference evidence="4 5" key="1">
    <citation type="journal article" date="2011" name="Proc. Natl. Acad. Sci. U.S.A.">
        <title>Comparative genomics of xylose-fermenting fungi for enhanced biofuel production.</title>
        <authorList>
            <person name="Wohlbach D.J."/>
            <person name="Kuo A."/>
            <person name="Sato T.K."/>
            <person name="Potts K.M."/>
            <person name="Salamov A.A."/>
            <person name="LaButti K.M."/>
            <person name="Sun H."/>
            <person name="Clum A."/>
            <person name="Pangilinan J.L."/>
            <person name="Lindquist E.A."/>
            <person name="Lucas S."/>
            <person name="Lapidus A."/>
            <person name="Jin M."/>
            <person name="Gunawan C."/>
            <person name="Balan V."/>
            <person name="Dale B.E."/>
            <person name="Jeffries T.W."/>
            <person name="Zinkel R."/>
            <person name="Barry K.W."/>
            <person name="Grigoriev I.V."/>
            <person name="Gasch A.P."/>
        </authorList>
    </citation>
    <scope>NUCLEOTIDE SEQUENCE [LARGE SCALE GENOMIC DNA]</scope>
    <source>
        <strain evidence="5">ATCC 10573 / BCRC 21748 / CBS 615 / JCM 9827 / NBRC 10315 / NRRL Y-1498 / VKM Y-70</strain>
    </source>
</reference>
<keyword evidence="5" id="KW-1185">Reference proteome</keyword>
<dbReference type="RefSeq" id="XP_006687293.1">
    <property type="nucleotide sequence ID" value="XM_006687230.1"/>
</dbReference>
<dbReference type="OrthoDB" id="2735536at2759"/>
<dbReference type="STRING" id="590646.G3B6L8"/>
<proteinExistence type="inferred from homology"/>
<dbReference type="AlphaFoldDB" id="G3B6L8"/>
<name>G3B6L8_CANTC</name>
<accession>G3B6L8</accession>
<dbReference type="SUPFAM" id="SSF51735">
    <property type="entry name" value="NAD(P)-binding Rossmann-fold domains"/>
    <property type="match status" value="1"/>
</dbReference>
<dbReference type="Proteomes" id="UP000000707">
    <property type="component" value="Unassembled WGS sequence"/>
</dbReference>
<dbReference type="InterPro" id="IPR002225">
    <property type="entry name" value="3Beta_OHSteriod_DH/Estase"/>
</dbReference>
<dbReference type="eggNOG" id="KOG1502">
    <property type="taxonomic scope" value="Eukaryota"/>
</dbReference>
<evidence type="ECO:0000256" key="1">
    <source>
        <dbReference type="ARBA" id="ARBA00023002"/>
    </source>
</evidence>
<dbReference type="InterPro" id="IPR036291">
    <property type="entry name" value="NAD(P)-bd_dom_sf"/>
</dbReference>
<dbReference type="HOGENOM" id="CLU_007383_9_2_1"/>
<dbReference type="GO" id="GO:0016616">
    <property type="term" value="F:oxidoreductase activity, acting on the CH-OH group of donors, NAD or NADP as acceptor"/>
    <property type="evidence" value="ECO:0007669"/>
    <property type="project" value="InterPro"/>
</dbReference>
<dbReference type="EMBL" id="GL996524">
    <property type="protein sequence ID" value="EGV63500.1"/>
    <property type="molecule type" value="Genomic_DNA"/>
</dbReference>
<dbReference type="InterPro" id="IPR050425">
    <property type="entry name" value="NAD(P)_dehydrat-like"/>
</dbReference>
<dbReference type="Gene3D" id="3.40.50.720">
    <property type="entry name" value="NAD(P)-binding Rossmann-like Domain"/>
    <property type="match status" value="1"/>
</dbReference>
<organism evidence="5">
    <name type="scientific">Candida tenuis (strain ATCC 10573 / BCRC 21748 / CBS 615 / JCM 9827 / NBRC 10315 / NRRL Y-1498 / VKM Y-70)</name>
    <name type="common">Yeast</name>
    <name type="synonym">Yamadazyma tenuis</name>
    <dbReference type="NCBI Taxonomy" id="590646"/>
    <lineage>
        <taxon>Eukaryota</taxon>
        <taxon>Fungi</taxon>
        <taxon>Dikarya</taxon>
        <taxon>Ascomycota</taxon>
        <taxon>Saccharomycotina</taxon>
        <taxon>Pichiomycetes</taxon>
        <taxon>Debaryomycetaceae</taxon>
        <taxon>Yamadazyma</taxon>
    </lineage>
</organism>
<dbReference type="PANTHER" id="PTHR10366">
    <property type="entry name" value="NAD DEPENDENT EPIMERASE/DEHYDRATASE"/>
    <property type="match status" value="1"/>
</dbReference>
<evidence type="ECO:0000256" key="2">
    <source>
        <dbReference type="ARBA" id="ARBA00023445"/>
    </source>
</evidence>
<evidence type="ECO:0000313" key="4">
    <source>
        <dbReference type="EMBL" id="EGV63500.1"/>
    </source>
</evidence>
<dbReference type="GeneID" id="18247588"/>
<protein>
    <submittedName>
        <fullName evidence="4">NAD(P)-binding protein</fullName>
    </submittedName>
</protein>
<comment type="similarity">
    <text evidence="2">Belongs to the NAD(P)-dependent epimerase/dehydratase family. Dihydroflavonol-4-reductase subfamily.</text>
</comment>
<evidence type="ECO:0000313" key="5">
    <source>
        <dbReference type="Proteomes" id="UP000000707"/>
    </source>
</evidence>